<dbReference type="CDD" id="cd09917">
    <property type="entry name" value="F-box_SF"/>
    <property type="match status" value="1"/>
</dbReference>
<dbReference type="PROSITE" id="PS50181">
    <property type="entry name" value="FBOX"/>
    <property type="match status" value="1"/>
</dbReference>
<sequence>MPPTLTINSPIVNLPPELLAKFCSYLSPNDLFKLSKVCRKFYCYLSAPNSFSTQQIWKKSRLTFMGHVCKHCTIYWAFGVRCCSECFNEKTVTNIMDYPQELIDIMPFYNKYDDKYYWKEQLDLELNQYMSISHGRLSNLES</sequence>
<dbReference type="SUPFAM" id="SSF81383">
    <property type="entry name" value="F-box domain"/>
    <property type="match status" value="1"/>
</dbReference>
<comment type="caution">
    <text evidence="2">The sequence shown here is derived from an EMBL/GenBank/DDBJ whole genome shotgun (WGS) entry which is preliminary data.</text>
</comment>
<dbReference type="SMART" id="SM00256">
    <property type="entry name" value="FBOX"/>
    <property type="match status" value="1"/>
</dbReference>
<proteinExistence type="predicted"/>
<gene>
    <name evidence="2" type="ORF">FMOSSE_LOCUS11158</name>
</gene>
<keyword evidence="3" id="KW-1185">Reference proteome</keyword>
<dbReference type="Proteomes" id="UP000789375">
    <property type="component" value="Unassembled WGS sequence"/>
</dbReference>
<organism evidence="2 3">
    <name type="scientific">Funneliformis mosseae</name>
    <name type="common">Endomycorrhizal fungus</name>
    <name type="synonym">Glomus mosseae</name>
    <dbReference type="NCBI Taxonomy" id="27381"/>
    <lineage>
        <taxon>Eukaryota</taxon>
        <taxon>Fungi</taxon>
        <taxon>Fungi incertae sedis</taxon>
        <taxon>Mucoromycota</taxon>
        <taxon>Glomeromycotina</taxon>
        <taxon>Glomeromycetes</taxon>
        <taxon>Glomerales</taxon>
        <taxon>Glomeraceae</taxon>
        <taxon>Funneliformis</taxon>
    </lineage>
</organism>
<dbReference type="EMBL" id="CAJVPP010004138">
    <property type="protein sequence ID" value="CAG8644395.1"/>
    <property type="molecule type" value="Genomic_DNA"/>
</dbReference>
<dbReference type="Gene3D" id="1.20.1280.50">
    <property type="match status" value="1"/>
</dbReference>
<feature type="domain" description="F-box" evidence="1">
    <location>
        <begin position="8"/>
        <end position="60"/>
    </location>
</feature>
<protein>
    <submittedName>
        <fullName evidence="2">6260_t:CDS:1</fullName>
    </submittedName>
</protein>
<dbReference type="InterPro" id="IPR036047">
    <property type="entry name" value="F-box-like_dom_sf"/>
</dbReference>
<reference evidence="2" key="1">
    <citation type="submission" date="2021-06" db="EMBL/GenBank/DDBJ databases">
        <authorList>
            <person name="Kallberg Y."/>
            <person name="Tangrot J."/>
            <person name="Rosling A."/>
        </authorList>
    </citation>
    <scope>NUCLEOTIDE SEQUENCE</scope>
    <source>
        <strain evidence="2">87-6 pot B 2015</strain>
    </source>
</reference>
<dbReference type="AlphaFoldDB" id="A0A9N9DR72"/>
<name>A0A9N9DR72_FUNMO</name>
<dbReference type="Pfam" id="PF12937">
    <property type="entry name" value="F-box-like"/>
    <property type="match status" value="1"/>
</dbReference>
<dbReference type="InterPro" id="IPR001810">
    <property type="entry name" value="F-box_dom"/>
</dbReference>
<feature type="non-terminal residue" evidence="2">
    <location>
        <position position="142"/>
    </location>
</feature>
<accession>A0A9N9DR72</accession>
<evidence type="ECO:0000313" key="3">
    <source>
        <dbReference type="Proteomes" id="UP000789375"/>
    </source>
</evidence>
<evidence type="ECO:0000313" key="2">
    <source>
        <dbReference type="EMBL" id="CAG8644395.1"/>
    </source>
</evidence>
<evidence type="ECO:0000259" key="1">
    <source>
        <dbReference type="PROSITE" id="PS50181"/>
    </source>
</evidence>